<dbReference type="UniPathway" id="UPA00242"/>
<evidence type="ECO:0000256" key="16">
    <source>
        <dbReference type="PIRSR" id="PIRSR005096-3"/>
    </source>
</evidence>
<dbReference type="Gene3D" id="2.70.98.10">
    <property type="match status" value="1"/>
</dbReference>
<keyword evidence="8" id="KW-0963">Cytoplasm</keyword>
<dbReference type="UniPathway" id="UPA00214"/>
<keyword evidence="10 13" id="KW-0413">Isomerase</keyword>
<evidence type="ECO:0000256" key="12">
    <source>
        <dbReference type="ARBA" id="ARBA00045743"/>
    </source>
</evidence>
<sequence length="344" mass="37425">MPVKITSDVFGKTKDGQTINRYTLVNSKAVSVQILDFGGVISTINIPDKNGKFSDVALGYDSVEGLENDSFYIGALIGRYANRIAGGQFTLDGKTYQLCVNNGPNSLHGGKTGFNKKLWKSRIEGDKVVVVYVSPDGEESYPGEVTLTVTYTLDDENSLSIDYHATTTKATPVNFTNHAYFNLGGHNQGGIKDHLVTFNADSFLPLDKNSIPTGEIKKVEGSLMDLRKPVCLGDRLGQVGGGTGYDNTYCLNNKGALVLGARVEHPPSGRFMECHTTEPSLHFYTGYYINDAKGKAGAVYGQFGGFCLEAQHYPDTVHQPSFPDCILRPGKVYTQKTVFKFGVV</sequence>
<evidence type="ECO:0000256" key="14">
    <source>
        <dbReference type="PIRSR" id="PIRSR005096-1"/>
    </source>
</evidence>
<dbReference type="PROSITE" id="PS00545">
    <property type="entry name" value="ALDOSE_1_EPIMERASE"/>
    <property type="match status" value="1"/>
</dbReference>
<comment type="catalytic activity">
    <reaction evidence="1 13">
        <text>alpha-D-glucose = beta-D-glucose</text>
        <dbReference type="Rhea" id="RHEA:10264"/>
        <dbReference type="ChEBI" id="CHEBI:15903"/>
        <dbReference type="ChEBI" id="CHEBI:17925"/>
        <dbReference type="EC" id="5.1.3.3"/>
    </reaction>
</comment>
<feature type="active site" description="Proton acceptor" evidence="14">
    <location>
        <position position="309"/>
    </location>
</feature>
<gene>
    <name evidence="17" type="ORF">EGW08_020764</name>
</gene>
<dbReference type="PIRSF" id="PIRSF005096">
    <property type="entry name" value="GALM"/>
    <property type="match status" value="1"/>
</dbReference>
<comment type="pathway">
    <text evidence="5 13">Carbohydrate metabolism; hexose metabolism.</text>
</comment>
<dbReference type="GO" id="GO:0030246">
    <property type="term" value="F:carbohydrate binding"/>
    <property type="evidence" value="ECO:0007669"/>
    <property type="project" value="InterPro"/>
</dbReference>
<evidence type="ECO:0000256" key="3">
    <source>
        <dbReference type="ARBA" id="ARBA00004496"/>
    </source>
</evidence>
<comment type="pathway">
    <text evidence="4">Carbohydrate metabolism; galactose metabolism.</text>
</comment>
<evidence type="ECO:0000256" key="4">
    <source>
        <dbReference type="ARBA" id="ARBA00004947"/>
    </source>
</evidence>
<proteinExistence type="inferred from homology"/>
<dbReference type="OrthoDB" id="274691at2759"/>
<keyword evidence="18" id="KW-1185">Reference proteome</keyword>
<dbReference type="NCBIfam" id="NF008277">
    <property type="entry name" value="PRK11055.1"/>
    <property type="match status" value="1"/>
</dbReference>
<evidence type="ECO:0000256" key="2">
    <source>
        <dbReference type="ARBA" id="ARBA00001712"/>
    </source>
</evidence>
<evidence type="ECO:0000256" key="7">
    <source>
        <dbReference type="ARBA" id="ARBA00011245"/>
    </source>
</evidence>
<dbReference type="FunFam" id="2.70.98.10:FF:000003">
    <property type="entry name" value="Aldose 1-epimerase"/>
    <property type="match status" value="1"/>
</dbReference>
<comment type="catalytic activity">
    <reaction evidence="2">
        <text>alpha-D-galactose = beta-D-galactose</text>
        <dbReference type="Rhea" id="RHEA:28675"/>
        <dbReference type="ChEBI" id="CHEBI:27667"/>
        <dbReference type="ChEBI" id="CHEBI:28061"/>
        <dbReference type="EC" id="5.1.3.3"/>
    </reaction>
    <physiologicalReaction direction="right-to-left" evidence="2">
        <dbReference type="Rhea" id="RHEA:28677"/>
    </physiologicalReaction>
</comment>
<dbReference type="GO" id="GO:0005737">
    <property type="term" value="C:cytoplasm"/>
    <property type="evidence" value="ECO:0007669"/>
    <property type="project" value="UniProtKB-SubCell"/>
</dbReference>
<comment type="subunit">
    <text evidence="7">Monomer.</text>
</comment>
<dbReference type="AlphaFoldDB" id="A0A433SQH5"/>
<dbReference type="Proteomes" id="UP000271974">
    <property type="component" value="Unassembled WGS sequence"/>
</dbReference>
<comment type="function">
    <text evidence="12">Mutarotase that catalyzes the interconversion of beta-D-galactose and alpha-D-galactose during galactose metabolism. Beta-D-galactose is metabolized in the liver into glucose 1-phosphate, the primary metabolic fuel, by the action of four enzymes that constitute the Leloir pathway: GALM, GALK1 (galactokinase), GALT (galactose-1-phosphate uridylyltransferase) and GALE (UDP-galactose-4'-epimerase). Involved in the maintenance of the equilibrium between the beta- and alpha-anomers of galactose, therefore ensuring a sufficient supply of the alpha-anomer for GALK1. Also active on D-glucose although shows a preference for galactose over glucose.</text>
</comment>
<dbReference type="EMBL" id="RQTK01001205">
    <property type="protein sequence ID" value="RUS71478.1"/>
    <property type="molecule type" value="Genomic_DNA"/>
</dbReference>
<dbReference type="STRING" id="188477.A0A433SQH5"/>
<evidence type="ECO:0000256" key="10">
    <source>
        <dbReference type="ARBA" id="ARBA00023235"/>
    </source>
</evidence>
<feature type="active site" description="Proton donor" evidence="14">
    <location>
        <position position="178"/>
    </location>
</feature>
<evidence type="ECO:0000256" key="5">
    <source>
        <dbReference type="ARBA" id="ARBA00005028"/>
    </source>
</evidence>
<evidence type="ECO:0000313" key="17">
    <source>
        <dbReference type="EMBL" id="RUS71478.1"/>
    </source>
</evidence>
<feature type="binding site" evidence="15">
    <location>
        <position position="246"/>
    </location>
    <ligand>
        <name>beta-D-galactose</name>
        <dbReference type="ChEBI" id="CHEBI:27667"/>
    </ligand>
</feature>
<accession>A0A433SQH5</accession>
<evidence type="ECO:0000313" key="18">
    <source>
        <dbReference type="Proteomes" id="UP000271974"/>
    </source>
</evidence>
<comment type="subcellular location">
    <subcellularLocation>
        <location evidence="3">Cytoplasm</location>
    </subcellularLocation>
</comment>
<evidence type="ECO:0000256" key="1">
    <source>
        <dbReference type="ARBA" id="ARBA00001614"/>
    </source>
</evidence>
<dbReference type="SUPFAM" id="SSF74650">
    <property type="entry name" value="Galactose mutarotase-like"/>
    <property type="match status" value="1"/>
</dbReference>
<keyword evidence="11 13" id="KW-0119">Carbohydrate metabolism</keyword>
<evidence type="ECO:0000256" key="8">
    <source>
        <dbReference type="ARBA" id="ARBA00022490"/>
    </source>
</evidence>
<dbReference type="PANTHER" id="PTHR10091:SF0">
    <property type="entry name" value="GALACTOSE MUTAROTASE"/>
    <property type="match status" value="1"/>
</dbReference>
<feature type="binding site" evidence="16">
    <location>
        <begin position="178"/>
        <end position="180"/>
    </location>
    <ligand>
        <name>beta-D-galactose</name>
        <dbReference type="ChEBI" id="CHEBI:27667"/>
    </ligand>
</feature>
<dbReference type="InterPro" id="IPR008183">
    <property type="entry name" value="Aldose_1/G6P_1-epimerase"/>
</dbReference>
<protein>
    <recommendedName>
        <fullName evidence="13">Aldose 1-epimerase</fullName>
        <ecNumber evidence="13">5.1.3.3</ecNumber>
    </recommendedName>
</protein>
<dbReference type="PANTHER" id="PTHR10091">
    <property type="entry name" value="ALDOSE-1-EPIMERASE"/>
    <property type="match status" value="1"/>
</dbReference>
<comment type="caution">
    <text evidence="17">The sequence shown here is derived from an EMBL/GenBank/DDBJ whole genome shotgun (WGS) entry which is preliminary data.</text>
</comment>
<dbReference type="GO" id="GO:0004034">
    <property type="term" value="F:aldose 1-epimerase activity"/>
    <property type="evidence" value="ECO:0007669"/>
    <property type="project" value="UniProtKB-EC"/>
</dbReference>
<dbReference type="InterPro" id="IPR015443">
    <property type="entry name" value="Aldose_1-epimerase"/>
</dbReference>
<dbReference type="InterPro" id="IPR014718">
    <property type="entry name" value="GH-type_carb-bd"/>
</dbReference>
<keyword evidence="9" id="KW-0597">Phosphoprotein</keyword>
<comment type="similarity">
    <text evidence="6 13">Belongs to the aldose epimerase family.</text>
</comment>
<dbReference type="InterPro" id="IPR011013">
    <property type="entry name" value="Gal_mutarotase_sf_dom"/>
</dbReference>
<organism evidence="17 18">
    <name type="scientific">Elysia chlorotica</name>
    <name type="common">Eastern emerald elysia</name>
    <name type="synonym">Sea slug</name>
    <dbReference type="NCBI Taxonomy" id="188477"/>
    <lineage>
        <taxon>Eukaryota</taxon>
        <taxon>Metazoa</taxon>
        <taxon>Spiralia</taxon>
        <taxon>Lophotrochozoa</taxon>
        <taxon>Mollusca</taxon>
        <taxon>Gastropoda</taxon>
        <taxon>Heterobranchia</taxon>
        <taxon>Euthyneura</taxon>
        <taxon>Panpulmonata</taxon>
        <taxon>Sacoglossa</taxon>
        <taxon>Placobranchoidea</taxon>
        <taxon>Plakobranchidae</taxon>
        <taxon>Elysia</taxon>
    </lineage>
</organism>
<dbReference type="Pfam" id="PF01263">
    <property type="entry name" value="Aldose_epim"/>
    <property type="match status" value="1"/>
</dbReference>
<dbReference type="GO" id="GO:0006006">
    <property type="term" value="P:glucose metabolic process"/>
    <property type="evidence" value="ECO:0007669"/>
    <property type="project" value="TreeGrafter"/>
</dbReference>
<name>A0A433SQH5_ELYCH</name>
<dbReference type="CDD" id="cd09019">
    <property type="entry name" value="galactose_mutarotase_like"/>
    <property type="match status" value="1"/>
</dbReference>
<dbReference type="EC" id="5.1.3.3" evidence="13"/>
<evidence type="ECO:0000256" key="13">
    <source>
        <dbReference type="PIRNR" id="PIRNR005096"/>
    </source>
</evidence>
<dbReference type="InterPro" id="IPR018052">
    <property type="entry name" value="Ald1_epimerase_CS"/>
</dbReference>
<feature type="binding site" evidence="16">
    <location>
        <begin position="82"/>
        <end position="83"/>
    </location>
    <ligand>
        <name>beta-D-galactose</name>
        <dbReference type="ChEBI" id="CHEBI:27667"/>
    </ligand>
</feature>
<dbReference type="GO" id="GO:0033499">
    <property type="term" value="P:galactose catabolic process via UDP-galactose, Leloir pathway"/>
    <property type="evidence" value="ECO:0007669"/>
    <property type="project" value="TreeGrafter"/>
</dbReference>
<evidence type="ECO:0000256" key="6">
    <source>
        <dbReference type="ARBA" id="ARBA00006206"/>
    </source>
</evidence>
<evidence type="ECO:0000256" key="11">
    <source>
        <dbReference type="ARBA" id="ARBA00023277"/>
    </source>
</evidence>
<evidence type="ECO:0000256" key="15">
    <source>
        <dbReference type="PIRSR" id="PIRSR005096-2"/>
    </source>
</evidence>
<reference evidence="17 18" key="1">
    <citation type="submission" date="2019-01" db="EMBL/GenBank/DDBJ databases">
        <title>A draft genome assembly of the solar-powered sea slug Elysia chlorotica.</title>
        <authorList>
            <person name="Cai H."/>
            <person name="Li Q."/>
            <person name="Fang X."/>
            <person name="Li J."/>
            <person name="Curtis N.E."/>
            <person name="Altenburger A."/>
            <person name="Shibata T."/>
            <person name="Feng M."/>
            <person name="Maeda T."/>
            <person name="Schwartz J.A."/>
            <person name="Shigenobu S."/>
            <person name="Lundholm N."/>
            <person name="Nishiyama T."/>
            <person name="Yang H."/>
            <person name="Hasebe M."/>
            <person name="Li S."/>
            <person name="Pierce S.K."/>
            <person name="Wang J."/>
        </authorList>
    </citation>
    <scope>NUCLEOTIDE SEQUENCE [LARGE SCALE GENOMIC DNA]</scope>
    <source>
        <strain evidence="17">EC2010</strain>
        <tissue evidence="17">Whole organism of an adult</tissue>
    </source>
</reference>
<evidence type="ECO:0000256" key="9">
    <source>
        <dbReference type="ARBA" id="ARBA00022553"/>
    </source>
</evidence>
<dbReference type="InterPro" id="IPR047215">
    <property type="entry name" value="Galactose_mutarotase-like"/>
</dbReference>